<protein>
    <submittedName>
        <fullName evidence="5">LuxR C-terminal-related transcriptional regulator</fullName>
    </submittedName>
</protein>
<dbReference type="PANTHER" id="PTHR44688">
    <property type="entry name" value="DNA-BINDING TRANSCRIPTIONAL ACTIVATOR DEVR_DOSR"/>
    <property type="match status" value="1"/>
</dbReference>
<dbReference type="GO" id="GO:0006355">
    <property type="term" value="P:regulation of DNA-templated transcription"/>
    <property type="evidence" value="ECO:0007669"/>
    <property type="project" value="InterPro"/>
</dbReference>
<gene>
    <name evidence="5" type="ORF">OMP38_33300</name>
</gene>
<dbReference type="PROSITE" id="PS00622">
    <property type="entry name" value="HTH_LUXR_1"/>
    <property type="match status" value="1"/>
</dbReference>
<dbReference type="SMART" id="SM00421">
    <property type="entry name" value="HTH_LUXR"/>
    <property type="match status" value="1"/>
</dbReference>
<dbReference type="InterPro" id="IPR036388">
    <property type="entry name" value="WH-like_DNA-bd_sf"/>
</dbReference>
<dbReference type="Gene3D" id="1.25.40.10">
    <property type="entry name" value="Tetratricopeptide repeat domain"/>
    <property type="match status" value="1"/>
</dbReference>
<dbReference type="CDD" id="cd06170">
    <property type="entry name" value="LuxR_C_like"/>
    <property type="match status" value="1"/>
</dbReference>
<feature type="domain" description="HTH luxR-type" evidence="4">
    <location>
        <begin position="752"/>
        <end position="817"/>
    </location>
</feature>
<keyword evidence="1" id="KW-0805">Transcription regulation</keyword>
<proteinExistence type="predicted"/>
<evidence type="ECO:0000313" key="5">
    <source>
        <dbReference type="EMBL" id="MDG0795161.1"/>
    </source>
</evidence>
<dbReference type="Pfam" id="PF00196">
    <property type="entry name" value="GerE"/>
    <property type="match status" value="1"/>
</dbReference>
<evidence type="ECO:0000256" key="2">
    <source>
        <dbReference type="ARBA" id="ARBA00023125"/>
    </source>
</evidence>
<organism evidence="5 6">
    <name type="scientific">Cohnella ginsengisoli</name>
    <dbReference type="NCBI Taxonomy" id="425004"/>
    <lineage>
        <taxon>Bacteria</taxon>
        <taxon>Bacillati</taxon>
        <taxon>Bacillota</taxon>
        <taxon>Bacilli</taxon>
        <taxon>Bacillales</taxon>
        <taxon>Paenibacillaceae</taxon>
        <taxon>Cohnella</taxon>
    </lineage>
</organism>
<keyword evidence="6" id="KW-1185">Reference proteome</keyword>
<dbReference type="EMBL" id="JAPDHZ010000008">
    <property type="protein sequence ID" value="MDG0795161.1"/>
    <property type="molecule type" value="Genomic_DNA"/>
</dbReference>
<dbReference type="RefSeq" id="WP_277568859.1">
    <property type="nucleotide sequence ID" value="NZ_JAPDHZ010000008.1"/>
</dbReference>
<dbReference type="Gene3D" id="1.10.10.10">
    <property type="entry name" value="Winged helix-like DNA-binding domain superfamily/Winged helix DNA-binding domain"/>
    <property type="match status" value="1"/>
</dbReference>
<dbReference type="InterPro" id="IPR041617">
    <property type="entry name" value="TPR_MalT"/>
</dbReference>
<evidence type="ECO:0000313" key="6">
    <source>
        <dbReference type="Proteomes" id="UP001153387"/>
    </source>
</evidence>
<dbReference type="SUPFAM" id="SSF48452">
    <property type="entry name" value="TPR-like"/>
    <property type="match status" value="1"/>
</dbReference>
<dbReference type="Pfam" id="PF25873">
    <property type="entry name" value="WHD_MalT"/>
    <property type="match status" value="1"/>
</dbReference>
<dbReference type="InterPro" id="IPR059106">
    <property type="entry name" value="WHD_MalT"/>
</dbReference>
<dbReference type="Proteomes" id="UP001153387">
    <property type="component" value="Unassembled WGS sequence"/>
</dbReference>
<dbReference type="GO" id="GO:0003677">
    <property type="term" value="F:DNA binding"/>
    <property type="evidence" value="ECO:0007669"/>
    <property type="project" value="UniProtKB-KW"/>
</dbReference>
<evidence type="ECO:0000259" key="4">
    <source>
        <dbReference type="PROSITE" id="PS50043"/>
    </source>
</evidence>
<dbReference type="PANTHER" id="PTHR44688:SF16">
    <property type="entry name" value="DNA-BINDING TRANSCRIPTIONAL ACTIVATOR DEVR_DOSR"/>
    <property type="match status" value="1"/>
</dbReference>
<dbReference type="Pfam" id="PF17874">
    <property type="entry name" value="TPR_MalT"/>
    <property type="match status" value="1"/>
</dbReference>
<dbReference type="SUPFAM" id="SSF46894">
    <property type="entry name" value="C-terminal effector domain of the bipartite response regulators"/>
    <property type="match status" value="1"/>
</dbReference>
<reference evidence="5 6" key="1">
    <citation type="submission" date="2022-10" db="EMBL/GenBank/DDBJ databases">
        <title>Comparative genomic analysis of Cohnella hashimotonis sp. nov., isolated from the International Space Station.</title>
        <authorList>
            <person name="Simpson A."/>
            <person name="Venkateswaran K."/>
        </authorList>
    </citation>
    <scope>NUCLEOTIDE SEQUENCE [LARGE SCALE GENOMIC DNA]</scope>
    <source>
        <strain evidence="5 6">DSM 18997</strain>
    </source>
</reference>
<dbReference type="InterPro" id="IPR011990">
    <property type="entry name" value="TPR-like_helical_dom_sf"/>
</dbReference>
<dbReference type="InterPro" id="IPR016032">
    <property type="entry name" value="Sig_transdc_resp-reg_C-effctor"/>
</dbReference>
<keyword evidence="2" id="KW-0238">DNA-binding</keyword>
<dbReference type="PROSITE" id="PS50043">
    <property type="entry name" value="HTH_LUXR_2"/>
    <property type="match status" value="1"/>
</dbReference>
<dbReference type="AlphaFoldDB" id="A0A9X4KNE0"/>
<evidence type="ECO:0000256" key="1">
    <source>
        <dbReference type="ARBA" id="ARBA00023015"/>
    </source>
</evidence>
<comment type="caution">
    <text evidence="5">The sequence shown here is derived from an EMBL/GenBank/DDBJ whole genome shotgun (WGS) entry which is preliminary data.</text>
</comment>
<keyword evidence="3" id="KW-0804">Transcription</keyword>
<evidence type="ECO:0000256" key="3">
    <source>
        <dbReference type="ARBA" id="ARBA00023163"/>
    </source>
</evidence>
<dbReference type="PRINTS" id="PR00038">
    <property type="entry name" value="HTHLUXR"/>
</dbReference>
<name>A0A9X4KNE0_9BACL</name>
<dbReference type="InterPro" id="IPR000792">
    <property type="entry name" value="Tscrpt_reg_LuxR_C"/>
</dbReference>
<sequence length="820" mass="93193">MQVKLTHISAQAGYGKTTALSQWAKQGDALVAWLSLDARDNDYIQFWNGVTASIQEVVPGFGEEICSFLEKGLGASRAYAVPSLLNDLDRLTNELAVVLDDYHFIESAMIHESLAYLLEHLPAHVHLYIASRNELAIPTARLMAKGECNLITMQEMRFLLDEGHVFFRDMTDLGLTAEQVAELLHQTEGWISGLELAAISLRNSDNIAESIRQFNGRQHHISDYLLEEVFRHLTEDMRSFLLATSILSQMNASLCQAVTGRQDSERYLERLAQLNLFIIPLDDQRSWYRYHHLFSDFLQRMGARTDTNDWAQAHGNAACWLERKGLDEDAMEHYLAGHHYGDAVRLIEKNLNALVQSESIAFIRWMKAIPESYFAEKPLVELFYITVLSGTGDHEAASLRIGQARARFQALKDKLSEPEWKQAMGNIYFFSAVDAFLKKDLVKTSEYYERCERYMPEGSVFQTMWRYQYVGYNPFTDYLAHINDLHALDVFLSRWTDALGNKTAYPLAGTFLAAYSKLLYEWDRLEEAERYANLALGRRDVRPYVRIFTQVAIGASWIQQALGRPDRASELLADLKSQLDTPVYRLFMLKIEAEQACLALRQGAVEDALAWLQDCGLSHTDEVALDQVQEHMAYARVLAAGGRPEEALGLLDRLNALLRREDHLRDRIKVLILQGVTLQRASRAAEALAKLETALRLAEPEGYIRSFADEGEEMELLLSAYVKTRPKAPARVAPGDAWAYAKRLLQAMQSAPEPMRSVLTEQETKILQLIADGLPNKEIALRLNITGETVKTHIKSVYRKLEVNNRVRALQRARELSILD</sequence>
<accession>A0A9X4KNE0</accession>